<dbReference type="InterPro" id="IPR002938">
    <property type="entry name" value="FAD-bd"/>
</dbReference>
<evidence type="ECO:0000313" key="3">
    <source>
        <dbReference type="EMBL" id="HJG79038.1"/>
    </source>
</evidence>
<keyword evidence="1" id="KW-0560">Oxidoreductase</keyword>
<feature type="domain" description="FAD-binding" evidence="2">
    <location>
        <begin position="10"/>
        <end position="119"/>
    </location>
</feature>
<reference evidence="3" key="1">
    <citation type="journal article" date="2021" name="PeerJ">
        <title>Extensive microbial diversity within the chicken gut microbiome revealed by metagenomics and culture.</title>
        <authorList>
            <person name="Gilroy R."/>
            <person name="Ravi A."/>
            <person name="Getino M."/>
            <person name="Pursley I."/>
            <person name="Horton D.L."/>
            <person name="Alikhan N.F."/>
            <person name="Baker D."/>
            <person name="Gharbi K."/>
            <person name="Hall N."/>
            <person name="Watson M."/>
            <person name="Adriaenssens E.M."/>
            <person name="Foster-Nyarko E."/>
            <person name="Jarju S."/>
            <person name="Secka A."/>
            <person name="Antonio M."/>
            <person name="Oren A."/>
            <person name="Chaudhuri R.R."/>
            <person name="La Ragione R."/>
            <person name="Hildebrand F."/>
            <person name="Pallen M.J."/>
        </authorList>
    </citation>
    <scope>NUCLEOTIDE SEQUENCE</scope>
    <source>
        <strain evidence="3">ChiGjej5B5-7349</strain>
    </source>
</reference>
<dbReference type="EMBL" id="DYUK01000028">
    <property type="protein sequence ID" value="HJG79038.1"/>
    <property type="molecule type" value="Genomic_DNA"/>
</dbReference>
<dbReference type="Pfam" id="PF01494">
    <property type="entry name" value="FAD_binding_3"/>
    <property type="match status" value="1"/>
</dbReference>
<dbReference type="GO" id="GO:0004497">
    <property type="term" value="F:monooxygenase activity"/>
    <property type="evidence" value="ECO:0007669"/>
    <property type="project" value="UniProtKB-KW"/>
</dbReference>
<evidence type="ECO:0000256" key="1">
    <source>
        <dbReference type="ARBA" id="ARBA00023002"/>
    </source>
</evidence>
<dbReference type="SUPFAM" id="SSF51905">
    <property type="entry name" value="FAD/NAD(P)-binding domain"/>
    <property type="match status" value="1"/>
</dbReference>
<comment type="caution">
    <text evidence="3">The sequence shown here is derived from an EMBL/GenBank/DDBJ whole genome shotgun (WGS) entry which is preliminary data.</text>
</comment>
<proteinExistence type="predicted"/>
<dbReference type="InterPro" id="IPR036188">
    <property type="entry name" value="FAD/NAD-bd_sf"/>
</dbReference>
<dbReference type="Proteomes" id="UP000784435">
    <property type="component" value="Unassembled WGS sequence"/>
</dbReference>
<accession>A0A921MBK1</accession>
<dbReference type="InterPro" id="IPR050631">
    <property type="entry name" value="PheA/TfdB_FAD_monoxygenase"/>
</dbReference>
<keyword evidence="3" id="KW-0503">Monooxygenase</keyword>
<dbReference type="Gene3D" id="3.50.50.60">
    <property type="entry name" value="FAD/NAD(P)-binding domain"/>
    <property type="match status" value="1"/>
</dbReference>
<organism evidence="3 4">
    <name type="scientific">Brevibacterium senegalense</name>
    <dbReference type="NCBI Taxonomy" id="1033736"/>
    <lineage>
        <taxon>Bacteria</taxon>
        <taxon>Bacillati</taxon>
        <taxon>Actinomycetota</taxon>
        <taxon>Actinomycetes</taxon>
        <taxon>Micrococcales</taxon>
        <taxon>Brevibacteriaceae</taxon>
        <taxon>Brevibacterium</taxon>
    </lineage>
</organism>
<dbReference type="GO" id="GO:0071949">
    <property type="term" value="F:FAD binding"/>
    <property type="evidence" value="ECO:0007669"/>
    <property type="project" value="InterPro"/>
</dbReference>
<reference evidence="3" key="2">
    <citation type="submission" date="2021-09" db="EMBL/GenBank/DDBJ databases">
        <authorList>
            <person name="Gilroy R."/>
        </authorList>
    </citation>
    <scope>NUCLEOTIDE SEQUENCE</scope>
    <source>
        <strain evidence="3">ChiGjej5B5-7349</strain>
    </source>
</reference>
<evidence type="ECO:0000313" key="4">
    <source>
        <dbReference type="Proteomes" id="UP000784435"/>
    </source>
</evidence>
<dbReference type="AlphaFoldDB" id="A0A921MBK1"/>
<dbReference type="PANTHER" id="PTHR43476:SF5">
    <property type="entry name" value="FAD-DEPENDENT MONOOXYGENASE"/>
    <property type="match status" value="1"/>
</dbReference>
<gene>
    <name evidence="3" type="ORF">K8V08_01345</name>
</gene>
<name>A0A921MBK1_9MICO</name>
<protein>
    <submittedName>
        <fullName evidence="3">FAD-dependent monooxygenase</fullName>
    </submittedName>
</protein>
<dbReference type="PANTHER" id="PTHR43476">
    <property type="entry name" value="3-(3-HYDROXY-PHENYL)PROPIONATE/3-HYDROXYCINNAMIC ACID HYDROXYLASE"/>
    <property type="match status" value="1"/>
</dbReference>
<evidence type="ECO:0000259" key="2">
    <source>
        <dbReference type="Pfam" id="PF01494"/>
    </source>
</evidence>
<sequence length="129" mass="14142">MNTSVVLERDCVIAGGGPAGMVLGYLLARHGLSVTVLEKHSDFLRDFRGDTIHPSTLTVLRDLGLVDRFLDLPLSQISTMDAVIDGTRYTGVDFSTLPGPDNVLVFAPQWDFLDFLAREGRRCRDSTCG</sequence>